<feature type="domain" description="DUF4218" evidence="5">
    <location>
        <begin position="697"/>
        <end position="809"/>
    </location>
</feature>
<dbReference type="FunFam" id="1.25.40.20:FF:000477">
    <property type="entry name" value="Ankyrin repeat family protein"/>
    <property type="match status" value="1"/>
</dbReference>
<dbReference type="InterPro" id="IPR004252">
    <property type="entry name" value="Probable_transposase_24"/>
</dbReference>
<evidence type="ECO:0000259" key="7">
    <source>
        <dbReference type="Pfam" id="PF13963"/>
    </source>
</evidence>
<feature type="region of interest" description="Disordered" evidence="2">
    <location>
        <begin position="1652"/>
        <end position="1673"/>
    </location>
</feature>
<dbReference type="Pfam" id="PF03004">
    <property type="entry name" value="Transposase_24"/>
    <property type="match status" value="1"/>
</dbReference>
<dbReference type="Pfam" id="PF02992">
    <property type="entry name" value="Transposase_21"/>
    <property type="match status" value="1"/>
</dbReference>
<organism evidence="8 9">
    <name type="scientific">Arabidopsis thaliana x Arabidopsis arenosa</name>
    <dbReference type="NCBI Taxonomy" id="1240361"/>
    <lineage>
        <taxon>Eukaryota</taxon>
        <taxon>Viridiplantae</taxon>
        <taxon>Streptophyta</taxon>
        <taxon>Embryophyta</taxon>
        <taxon>Tracheophyta</taxon>
        <taxon>Spermatophyta</taxon>
        <taxon>Magnoliopsida</taxon>
        <taxon>eudicotyledons</taxon>
        <taxon>Gunneridae</taxon>
        <taxon>Pentapetalae</taxon>
        <taxon>rosids</taxon>
        <taxon>malvids</taxon>
        <taxon>Brassicales</taxon>
        <taxon>Brassicaceae</taxon>
        <taxon>Camelineae</taxon>
        <taxon>Arabidopsis</taxon>
    </lineage>
</organism>
<feature type="transmembrane region" description="Helical" evidence="3">
    <location>
        <begin position="2224"/>
        <end position="2243"/>
    </location>
</feature>
<feature type="domain" description="Transposase-associated" evidence="7">
    <location>
        <begin position="4"/>
        <end position="77"/>
    </location>
</feature>
<keyword evidence="9" id="KW-1185">Reference proteome</keyword>
<dbReference type="PANTHER" id="PTHR48258:SF3">
    <property type="entry name" value="FK506-BINDING PROTEIN 4-LIKE ISOFORM X1"/>
    <property type="match status" value="1"/>
</dbReference>
<feature type="transmembrane region" description="Helical" evidence="3">
    <location>
        <begin position="2179"/>
        <end position="2203"/>
    </location>
</feature>
<dbReference type="Pfam" id="PF13963">
    <property type="entry name" value="Transpos_assoc"/>
    <property type="match status" value="1"/>
</dbReference>
<evidence type="ECO:0000256" key="3">
    <source>
        <dbReference type="SAM" id="Phobius"/>
    </source>
</evidence>
<evidence type="ECO:0000256" key="2">
    <source>
        <dbReference type="SAM" id="MobiDB-lite"/>
    </source>
</evidence>
<reference evidence="8 9" key="1">
    <citation type="submission" date="2020-12" db="EMBL/GenBank/DDBJ databases">
        <title>Concerted genomic and epigenomic changes stabilize Arabidopsis allopolyploids.</title>
        <authorList>
            <person name="Chen Z."/>
        </authorList>
    </citation>
    <scope>NUCLEOTIDE SEQUENCE [LARGE SCALE GENOMIC DNA]</scope>
    <source>
        <strain evidence="8">Allo738</strain>
        <tissue evidence="8">Leaf</tissue>
    </source>
</reference>
<dbReference type="EMBL" id="JAEFBK010000009">
    <property type="protein sequence ID" value="KAG7567563.1"/>
    <property type="molecule type" value="Genomic_DNA"/>
</dbReference>
<evidence type="ECO:0000313" key="9">
    <source>
        <dbReference type="Proteomes" id="UP000694240"/>
    </source>
</evidence>
<dbReference type="PROSITE" id="PS50088">
    <property type="entry name" value="ANK_REPEAT"/>
    <property type="match status" value="1"/>
</dbReference>
<dbReference type="Pfam" id="PF13952">
    <property type="entry name" value="DUF4216"/>
    <property type="match status" value="1"/>
</dbReference>
<feature type="domain" description="DUF4216" evidence="4">
    <location>
        <begin position="975"/>
        <end position="1042"/>
    </location>
</feature>
<feature type="transmembrane region" description="Helical" evidence="3">
    <location>
        <begin position="2139"/>
        <end position="2159"/>
    </location>
</feature>
<feature type="compositionally biased region" description="Polar residues" evidence="2">
    <location>
        <begin position="1164"/>
        <end position="1181"/>
    </location>
</feature>
<sequence length="2292" mass="259359">MDKAWVWLPRNSLEYEAGATKFVVESASNLGNPSEMFCPCLLCRNVCHQSMDTVVEHLVIKGMDQKYKRSKCWSLHGDIMNEKTPNVDSSENEAYELFRTAFMATEGTQPSQQQNVDEVEDIDSQEDFEFRKKLEDAETPLYSTCQNYTKVAAIMGLYRIKVKSGMSENYFDQLLMLIHDMLPGDNVMPKSTDDIKKFLKLFGFGYDVIHACKNDCILYRNQYEKLVNCPRCSESRWEKDKHTGEEKKGIPAKVLRYFPIKDRFRRMFRSKRLAEGLRWHFTNASDDGSMRHPVDSLTWSQVNNKWPEFAADSRNLRLGLSTDGMNPFSIQNTKYSTWPVFLVNYNMAPTECMKAENIMLTLLIPGPTAPSNNIDVYLQPLIDDLKDLWTEGMKVYDSFAKESFNLRAILLWTITDYPALGTLAGCKVKGKQACNVCGKDTPHRWLKFSRKHVYMGNRKRLRPGHPYRRKKHWFDNTVESGTVNRIQSGAEIFESLKDFRNDFGRPLDKKGKRRKRDVDDEDVISAEEYEEDNVLWRWKKRSILFDLPYWKYMLVRHNIDVMHVEKNVSDALLSILMHSVKSKDGLKARQDLQDIGIRTNLHPEVRGKRTDLPPAAYWLSKEEKRKFCKRLSKFRGPDGYCANIANCVSVDPPNIGSLKSHDHHVLMQNLFPVTLRGLLPKGPRIAVSRLCNYFSRLCQRVIDPEKLVTLESEVVETMCQLERFFPPSLFDIMFHLPIHLAREARLGGPVHFRWMYPFERYMKTLKAYVKNFARPEACMAEGYLAGECISFCMEFLKKSVPVQEAINRNEDIEADQHIAEGRPLQKGTEVKLTDKERDIAHRYILMNTAVMDPYIQLHLEELQSTDVRCAKNETLLWKYHTEKFPQWIKEKIPTNSIGHSTRLRWLTFGPRSIAQTYKGYIINGHRFHTDDVKRKTQNSGVTYEAFSMCRASAKDTRQTADIVVFYGVIKEIILLDYHMFQVPLFKCIWANKGNGLKEEDGFTLVNLHMKQSAFLNDPFIMPSQAKQVFYSREDDSSPWYVVMRAPPRGYHELETEEEFVSAPLSVQPIEDLGDQSSDDESFCVRDDCEGVKRQQGQDVTPVPSLPRKRQKKPVIEENEGEKSDANFYEEEDQVNRESLHNGEDIGSAEEVEAQSHRVQDEQIPASTTNGSNPSEAQTQQSEIKKKKTRGPTKLRKVAKNADEKLEVEFNAIGAHVGKGSAALSSFLGILVREHVPVLLDDWRHLDANTKDRMWEEVQGRFNLNEVWHKEAILGQMNHIWRSSKSKLVTKVRATKSKVEIQQIRPSNIPSTSDWNAWVKKKTSTAFKEKSETMSKLRKSQIPQTTSRKGFHRLANEMKQKAPDPSKVTRSKVWIAGHTHADGRPVRPEFEETIEKIKSIDSEMDSTSTNNIREDAARDSHVKELEAKIEKLQTVVSDLAAKQSNDVSKSGLSDVSKGGIRCQLLDWCSKDDIVVGEGEYCSCEPTYKIGRIPIGRNAAAVLVNSVSVIGASLWRPTQSIGSLGEAVGVKIPWPSDKIILDDDYNFTEPHNTDRSEASDGSIGRVHRVHIYDYWNVDTDVIAEGILLSTDPKEMVNNAPLGPNDAVINVDKVVKPGAYLWRPTMKGSSLMGDALNEIITWPADRIQIPLSTLDESTKKSSPLQSGTNSTGTSKGSKKNCFLLDCDNSGEQVAIGRVCSTDPEDKVHLCPLGPNASKIWVEVSKIDGARVWRPNSEIQVISDAVGNWVAWPNKHIVFIESSVEERSEEQNTNNTVLHIAAKLGHRELVSKIIELRPSLLSSGNAYGDTPLHLAALLGDVNIVMQMLDTGLELCSARNKKNQTPLHLAFLSIFLEAAKLIVEKTNSVDIDELNFALSSGSSCIVGIILERFPELARKNAWVVEDGSRSTLLHYACDKGDLELTSILLGLNQGLEEALNTKGLSPLHLAVQRGSVIILEEFMDKAPLSFCVRTPSEETVFHLAARNKNTDAFVFMAENLGTSSPILLKKKDQQGNTVLHIAASVACGAPLIRYIVGKKIIDIRERNNMGYRAYHLLPRQAQDYEFISSYLRCDTKTSSEVDSKKAERNEEHIGHSEVIRLLELIKISTSEIAERKKSKKHHVKRGHKSLEHEMHIEALQNARNTIAIVAVLIASVSYAGGINPPGGVYQEGPWKGKSLVGNTAAFKVFAICNNIALFTSLCIVILLVSIIPYKRKPLKKLLVATHRMMWVSVGFMATAYVAASWVTIPHFSGTRWLFPAIISVAGGSLTETTLWTSGAQAFIVVFAAYLMGFQCLK</sequence>
<keyword evidence="3" id="KW-0812">Transmembrane</keyword>
<protein>
    <submittedName>
        <fullName evidence="8">PGG domain</fullName>
    </submittedName>
</protein>
<keyword evidence="1" id="KW-0040">ANK repeat</keyword>
<feature type="transmembrane region" description="Helical" evidence="3">
    <location>
        <begin position="2013"/>
        <end position="2031"/>
    </location>
</feature>
<dbReference type="InterPro" id="IPR026961">
    <property type="entry name" value="PGG_dom"/>
</dbReference>
<dbReference type="Pfam" id="PF12796">
    <property type="entry name" value="Ank_2"/>
    <property type="match status" value="1"/>
</dbReference>
<evidence type="ECO:0000313" key="8">
    <source>
        <dbReference type="EMBL" id="KAG7567563.1"/>
    </source>
</evidence>
<evidence type="ECO:0000259" key="5">
    <source>
        <dbReference type="Pfam" id="PF13960"/>
    </source>
</evidence>
<feature type="domain" description="PGG" evidence="6">
    <location>
        <begin position="2132"/>
        <end position="2241"/>
    </location>
</feature>
<dbReference type="SMART" id="SM00248">
    <property type="entry name" value="ANK"/>
    <property type="match status" value="7"/>
</dbReference>
<feature type="transmembrane region" description="Helical" evidence="3">
    <location>
        <begin position="2273"/>
        <end position="2291"/>
    </location>
</feature>
<dbReference type="Pfam" id="PF13960">
    <property type="entry name" value="DUF4218"/>
    <property type="match status" value="1"/>
</dbReference>
<dbReference type="InterPro" id="IPR004242">
    <property type="entry name" value="Transposase_21"/>
</dbReference>
<keyword evidence="3" id="KW-0472">Membrane</keyword>
<dbReference type="Pfam" id="PF13962">
    <property type="entry name" value="PGG"/>
    <property type="match status" value="1"/>
</dbReference>
<dbReference type="InterPro" id="IPR029480">
    <property type="entry name" value="Transpos_assoc"/>
</dbReference>
<accession>A0A8T2A206</accession>
<feature type="region of interest" description="Disordered" evidence="2">
    <location>
        <begin position="1151"/>
        <end position="1194"/>
    </location>
</feature>
<dbReference type="InterPro" id="IPR002110">
    <property type="entry name" value="Ankyrin_rpt"/>
</dbReference>
<gene>
    <name evidence="8" type="ORF">ISN45_Aa04g004290</name>
</gene>
<feature type="compositionally biased region" description="Polar residues" evidence="2">
    <location>
        <begin position="1652"/>
        <end position="1662"/>
    </location>
</feature>
<evidence type="ECO:0000259" key="6">
    <source>
        <dbReference type="Pfam" id="PF13962"/>
    </source>
</evidence>
<name>A0A8T2A206_9BRAS</name>
<dbReference type="Proteomes" id="UP000694240">
    <property type="component" value="Chromosome 9"/>
</dbReference>
<feature type="compositionally biased region" description="Low complexity" evidence="2">
    <location>
        <begin position="1663"/>
        <end position="1672"/>
    </location>
</feature>
<evidence type="ECO:0000256" key="1">
    <source>
        <dbReference type="PROSITE-ProRule" id="PRU00023"/>
    </source>
</evidence>
<dbReference type="PANTHER" id="PTHR48258">
    <property type="entry name" value="DUF4218 DOMAIN-CONTAINING PROTEIN-RELATED"/>
    <property type="match status" value="1"/>
</dbReference>
<feature type="repeat" description="ANK" evidence="1">
    <location>
        <begin position="1803"/>
        <end position="1835"/>
    </location>
</feature>
<dbReference type="InterPro" id="IPR025452">
    <property type="entry name" value="DUF4218"/>
</dbReference>
<evidence type="ECO:0000259" key="4">
    <source>
        <dbReference type="Pfam" id="PF13952"/>
    </source>
</evidence>
<comment type="caution">
    <text evidence="8">The sequence shown here is derived from an EMBL/GenBank/DDBJ whole genome shotgun (WGS) entry which is preliminary data.</text>
</comment>
<keyword evidence="3" id="KW-1133">Transmembrane helix</keyword>
<proteinExistence type="predicted"/>
<feature type="compositionally biased region" description="Basic residues" evidence="2">
    <location>
        <begin position="1184"/>
        <end position="1194"/>
    </location>
</feature>
<feature type="region of interest" description="Disordered" evidence="2">
    <location>
        <begin position="1089"/>
        <end position="1139"/>
    </location>
</feature>
<dbReference type="PROSITE" id="PS50297">
    <property type="entry name" value="ANK_REP_REGION"/>
    <property type="match status" value="1"/>
</dbReference>
<dbReference type="InterPro" id="IPR025312">
    <property type="entry name" value="DUF4216"/>
</dbReference>